<accession>A0A2C9VEK2</accession>
<proteinExistence type="predicted"/>
<name>A0A2C9VEK2_MANES</name>
<dbReference type="AlphaFoldDB" id="A0A2C9VEK2"/>
<reference evidence="1" key="1">
    <citation type="submission" date="2016-02" db="EMBL/GenBank/DDBJ databases">
        <title>WGS assembly of Manihot esculenta.</title>
        <authorList>
            <person name="Bredeson J.V."/>
            <person name="Prochnik S.E."/>
            <person name="Lyons J.B."/>
            <person name="Schmutz J."/>
            <person name="Grimwood J."/>
            <person name="Vrebalov J."/>
            <person name="Bart R.S."/>
            <person name="Amuge T."/>
            <person name="Ferguson M.E."/>
            <person name="Green R."/>
            <person name="Putnam N."/>
            <person name="Stites J."/>
            <person name="Rounsley S."/>
            <person name="Rokhsar D.S."/>
        </authorList>
    </citation>
    <scope>NUCLEOTIDE SEQUENCE [LARGE SCALE GENOMIC DNA]</scope>
    <source>
        <tissue evidence="1">Leaf</tissue>
    </source>
</reference>
<organism evidence="1">
    <name type="scientific">Manihot esculenta</name>
    <name type="common">Cassava</name>
    <name type="synonym">Jatropha manihot</name>
    <dbReference type="NCBI Taxonomy" id="3983"/>
    <lineage>
        <taxon>Eukaryota</taxon>
        <taxon>Viridiplantae</taxon>
        <taxon>Streptophyta</taxon>
        <taxon>Embryophyta</taxon>
        <taxon>Tracheophyta</taxon>
        <taxon>Spermatophyta</taxon>
        <taxon>Magnoliopsida</taxon>
        <taxon>eudicotyledons</taxon>
        <taxon>Gunneridae</taxon>
        <taxon>Pentapetalae</taxon>
        <taxon>rosids</taxon>
        <taxon>fabids</taxon>
        <taxon>Malpighiales</taxon>
        <taxon>Euphorbiaceae</taxon>
        <taxon>Crotonoideae</taxon>
        <taxon>Manihoteae</taxon>
        <taxon>Manihot</taxon>
    </lineage>
</organism>
<gene>
    <name evidence="1" type="ORF">MANES_08G086200</name>
</gene>
<protein>
    <submittedName>
        <fullName evidence="1">Uncharacterized protein</fullName>
    </submittedName>
</protein>
<dbReference type="EMBL" id="CM004394">
    <property type="protein sequence ID" value="OAY43648.1"/>
    <property type="molecule type" value="Genomic_DNA"/>
</dbReference>
<evidence type="ECO:0000313" key="1">
    <source>
        <dbReference type="EMBL" id="OAY43648.1"/>
    </source>
</evidence>
<sequence length="68" mass="7722">MQSLKYKKANTRILYLTRKKNKKANTSRKVFKSIIYQTLLHLLLSIPSSYCSPSPPDSLSSTIPFATC</sequence>